<evidence type="ECO:0000313" key="1">
    <source>
        <dbReference type="EMBL" id="KAJ7994326.1"/>
    </source>
</evidence>
<comment type="caution">
    <text evidence="1">The sequence shown here is derived from an EMBL/GenBank/DDBJ whole genome shotgun (WGS) entry which is preliminary data.</text>
</comment>
<organism evidence="1 2">
    <name type="scientific">Dallia pectoralis</name>
    <name type="common">Alaska blackfish</name>
    <dbReference type="NCBI Taxonomy" id="75939"/>
    <lineage>
        <taxon>Eukaryota</taxon>
        <taxon>Metazoa</taxon>
        <taxon>Chordata</taxon>
        <taxon>Craniata</taxon>
        <taxon>Vertebrata</taxon>
        <taxon>Euteleostomi</taxon>
        <taxon>Actinopterygii</taxon>
        <taxon>Neopterygii</taxon>
        <taxon>Teleostei</taxon>
        <taxon>Protacanthopterygii</taxon>
        <taxon>Esociformes</taxon>
        <taxon>Umbridae</taxon>
        <taxon>Dallia</taxon>
    </lineage>
</organism>
<dbReference type="Proteomes" id="UP001157502">
    <property type="component" value="Chromosome 23"/>
</dbReference>
<sequence>MEEQHHVQRSFFQKVDVPDYAHYIVAFFVCIIGTFGVTGNALVMFAFWSNKKLRNLPNYFIMNQAVSDFLMAFTQSPFFFINSLYKEWIFGENGCKIYAFCGALFGLTSMINLLAMSIDRYMAITQPLRALGRSSKRRTIMTITMVWLYSFAWSLAPLLGWSSYIPEGLMTSCTWDYVTSTYANQSYTMMLCCFTFFIPLGIIFYCYLFMFLAIRNAGREVENLGTQARKSTLIQQKTIRNEWKLAKIAFVVIVVYVLSWSPYATVCMISWSGHANILSPYSKAVPAVIAKASTIYNPFIYAIIHQKYRATLAEKVPCLRCLSPISDKKEFNSESSFRDSNISRQSSVSRSHFCPASSMSSSMVFVDVELDPRQCNNSTFRSGSSFKLLCNTKACHTADKPPPSLELKESVSDHELVSGSVSMASVPLLALSTGGQCGQLTNGGEARERHSGSDNGITLDSPGLRAQLSQNSGIPQIVISPTSETSPTSEDNLFLEEKQSAGLSREAGELLVGLRSLNCSSELLESVEKFLS</sequence>
<gene>
    <name evidence="1" type="ORF">DPEC_G00264710</name>
</gene>
<proteinExistence type="predicted"/>
<accession>A0ACC2FSM0</accession>
<protein>
    <submittedName>
        <fullName evidence="1">Uncharacterized protein</fullName>
    </submittedName>
</protein>
<name>A0ACC2FSM0_DALPE</name>
<keyword evidence="2" id="KW-1185">Reference proteome</keyword>
<dbReference type="EMBL" id="CM055750">
    <property type="protein sequence ID" value="KAJ7994326.1"/>
    <property type="molecule type" value="Genomic_DNA"/>
</dbReference>
<evidence type="ECO:0000313" key="2">
    <source>
        <dbReference type="Proteomes" id="UP001157502"/>
    </source>
</evidence>
<reference evidence="1" key="1">
    <citation type="submission" date="2021-05" db="EMBL/GenBank/DDBJ databases">
        <authorList>
            <person name="Pan Q."/>
            <person name="Jouanno E."/>
            <person name="Zahm M."/>
            <person name="Klopp C."/>
            <person name="Cabau C."/>
            <person name="Louis A."/>
            <person name="Berthelot C."/>
            <person name="Parey E."/>
            <person name="Roest Crollius H."/>
            <person name="Montfort J."/>
            <person name="Robinson-Rechavi M."/>
            <person name="Bouchez O."/>
            <person name="Lampietro C."/>
            <person name="Lopez Roques C."/>
            <person name="Donnadieu C."/>
            <person name="Postlethwait J."/>
            <person name="Bobe J."/>
            <person name="Dillon D."/>
            <person name="Chandos A."/>
            <person name="von Hippel F."/>
            <person name="Guiguen Y."/>
        </authorList>
    </citation>
    <scope>NUCLEOTIDE SEQUENCE</scope>
    <source>
        <strain evidence="1">YG-Jan2019</strain>
    </source>
</reference>